<name>A0ABT6FXG5_9FLAO</name>
<keyword evidence="1" id="KW-1133">Transmembrane helix</keyword>
<dbReference type="EMBL" id="JARSBN010000001">
    <property type="protein sequence ID" value="MDG4714483.1"/>
    <property type="molecule type" value="Genomic_DNA"/>
</dbReference>
<evidence type="ECO:0000313" key="3">
    <source>
        <dbReference type="Proteomes" id="UP001529085"/>
    </source>
</evidence>
<accession>A0ABT6FXG5</accession>
<comment type="caution">
    <text evidence="2">The sequence shown here is derived from an EMBL/GenBank/DDBJ whole genome shotgun (WGS) entry which is preliminary data.</text>
</comment>
<keyword evidence="3" id="KW-1185">Reference proteome</keyword>
<evidence type="ECO:0000256" key="1">
    <source>
        <dbReference type="SAM" id="Phobius"/>
    </source>
</evidence>
<dbReference type="Proteomes" id="UP001529085">
    <property type="component" value="Unassembled WGS sequence"/>
</dbReference>
<reference evidence="2 3" key="1">
    <citation type="submission" date="2023-03" db="EMBL/GenBank/DDBJ databases">
        <title>Strain YYF002 represents a novel species in the genus Winogradskyella isolated from seawater.</title>
        <authorList>
            <person name="Fu Z.-Y."/>
        </authorList>
    </citation>
    <scope>NUCLEOTIDE SEQUENCE [LARGE SCALE GENOMIC DNA]</scope>
    <source>
        <strain evidence="2 3">YYF002</strain>
    </source>
</reference>
<evidence type="ECO:0000313" key="2">
    <source>
        <dbReference type="EMBL" id="MDG4714483.1"/>
    </source>
</evidence>
<organism evidence="2 3">
    <name type="scientific">Winogradskyella marincola</name>
    <dbReference type="NCBI Taxonomy" id="3037795"/>
    <lineage>
        <taxon>Bacteria</taxon>
        <taxon>Pseudomonadati</taxon>
        <taxon>Bacteroidota</taxon>
        <taxon>Flavobacteriia</taxon>
        <taxon>Flavobacteriales</taxon>
        <taxon>Flavobacteriaceae</taxon>
        <taxon>Winogradskyella</taxon>
    </lineage>
</organism>
<protein>
    <submittedName>
        <fullName evidence="2">Uncharacterized protein</fullName>
    </submittedName>
</protein>
<keyword evidence="1" id="KW-0812">Transmembrane</keyword>
<sequence length="69" mass="7665">MILLYFDPGLGAMIVQAIIAAVAGVVLFSKNLMYKIKLFLGLVKKDDKDVFDDIDVKDSDIDNKNTSEQ</sequence>
<proteinExistence type="predicted"/>
<gene>
    <name evidence="2" type="ORF">P7122_01270</name>
</gene>
<feature type="transmembrane region" description="Helical" evidence="1">
    <location>
        <begin position="12"/>
        <end position="29"/>
    </location>
</feature>
<dbReference type="RefSeq" id="WP_278003966.1">
    <property type="nucleotide sequence ID" value="NZ_JARSBN010000001.1"/>
</dbReference>
<keyword evidence="1" id="KW-0472">Membrane</keyword>